<dbReference type="EMBL" id="CP002568">
    <property type="protein sequence ID" value="ADZ69564.1"/>
    <property type="molecule type" value="Genomic_DNA"/>
</dbReference>
<feature type="domain" description="Integrase catalytic" evidence="1">
    <location>
        <begin position="1"/>
        <end position="109"/>
    </location>
</feature>
<gene>
    <name evidence="2" type="ordered locus">SL003B_1135</name>
</gene>
<proteinExistence type="predicted"/>
<evidence type="ECO:0000259" key="1">
    <source>
        <dbReference type="PROSITE" id="PS50994"/>
    </source>
</evidence>
<name>F2IZK7_POLGS</name>
<reference evidence="2 3" key="1">
    <citation type="journal article" date="2011" name="J. Bacteriol.">
        <title>Complete genome sequence of Polymorphum gilvum SL003B-26A1T, a crude oil-degrading bacterium from oil-polluted saline soil.</title>
        <authorList>
            <person name="Li S.G."/>
            <person name="Tang Y.Q."/>
            <person name="Nie Y."/>
            <person name="Cai M."/>
            <person name="Wu X.L."/>
        </authorList>
    </citation>
    <scope>NUCLEOTIDE SEQUENCE [LARGE SCALE GENOMIC DNA]</scope>
    <source>
        <strain evidence="3">LMG 25793 / CGMCC 1.9160 / SL003B-26A1</strain>
    </source>
</reference>
<dbReference type="AlphaFoldDB" id="F2IZK7"/>
<dbReference type="PROSITE" id="PS50994">
    <property type="entry name" value="INTEGRASE"/>
    <property type="match status" value="1"/>
</dbReference>
<dbReference type="InterPro" id="IPR001584">
    <property type="entry name" value="Integrase_cat-core"/>
</dbReference>
<dbReference type="SUPFAM" id="SSF53098">
    <property type="entry name" value="Ribonuclease H-like"/>
    <property type="match status" value="1"/>
</dbReference>
<evidence type="ECO:0000313" key="2">
    <source>
        <dbReference type="EMBL" id="ADZ69564.1"/>
    </source>
</evidence>
<dbReference type="GO" id="GO:0003676">
    <property type="term" value="F:nucleic acid binding"/>
    <property type="evidence" value="ECO:0007669"/>
    <property type="project" value="InterPro"/>
</dbReference>
<dbReference type="Pfam" id="PF13683">
    <property type="entry name" value="rve_3"/>
    <property type="match status" value="1"/>
</dbReference>
<dbReference type="STRING" id="991905.SL003B_1135"/>
<accession>F2IZK7</accession>
<dbReference type="Gene3D" id="3.30.420.10">
    <property type="entry name" value="Ribonuclease H-like superfamily/Ribonuclease H"/>
    <property type="match status" value="1"/>
</dbReference>
<dbReference type="PATRIC" id="fig|991905.3.peg.1157"/>
<dbReference type="HOGENOM" id="CLU_067821_3_1_5"/>
<evidence type="ECO:0000313" key="3">
    <source>
        <dbReference type="Proteomes" id="UP000008130"/>
    </source>
</evidence>
<dbReference type="GO" id="GO:0015074">
    <property type="term" value="P:DNA integration"/>
    <property type="evidence" value="ECO:0007669"/>
    <property type="project" value="InterPro"/>
</dbReference>
<dbReference type="InterPro" id="IPR012337">
    <property type="entry name" value="RNaseH-like_sf"/>
</dbReference>
<sequence>MSVAAAFTDNGGKFCETEKHPYELYLDLNGIEHRRTKVRTPRTNGFVERFNGTVLDEFFRVKLRETFYGSVDALQADLDAWLVNYNTERLHLGYRNMGRRPIETVMSFVSQKA</sequence>
<keyword evidence="3" id="KW-1185">Reference proteome</keyword>
<protein>
    <submittedName>
        <fullName evidence="2">Integrase, catalytic region</fullName>
    </submittedName>
</protein>
<dbReference type="eggNOG" id="COG2801">
    <property type="taxonomic scope" value="Bacteria"/>
</dbReference>
<dbReference type="KEGG" id="pgv:SL003B_1135"/>
<organism evidence="2 3">
    <name type="scientific">Polymorphum gilvum (strain LMG 25793 / CGMCC 1.9160 / SL003B-26A1)</name>
    <dbReference type="NCBI Taxonomy" id="991905"/>
    <lineage>
        <taxon>Bacteria</taxon>
        <taxon>Pseudomonadati</taxon>
        <taxon>Pseudomonadota</taxon>
        <taxon>Alphaproteobacteria</taxon>
        <taxon>Rhodobacterales</taxon>
        <taxon>Paracoccaceae</taxon>
        <taxon>Polymorphum</taxon>
    </lineage>
</organism>
<dbReference type="InterPro" id="IPR036397">
    <property type="entry name" value="RNaseH_sf"/>
</dbReference>
<dbReference type="Proteomes" id="UP000008130">
    <property type="component" value="Chromosome"/>
</dbReference>